<dbReference type="PANTHER" id="PTHR24346:SF110">
    <property type="entry name" value="NON-SPECIFIC SERINE_THREONINE PROTEIN KINASE"/>
    <property type="match status" value="1"/>
</dbReference>
<dbReference type="CDD" id="cd14334">
    <property type="entry name" value="UBA_SNF1_fungi"/>
    <property type="match status" value="1"/>
</dbReference>
<feature type="binding site" evidence="13">
    <location>
        <position position="94"/>
    </location>
    <ligand>
        <name>ATP</name>
        <dbReference type="ChEBI" id="CHEBI:30616"/>
    </ligand>
</feature>
<dbReference type="STRING" id="671987.R0KEX0"/>
<dbReference type="InterPro" id="IPR000719">
    <property type="entry name" value="Prot_kinase_dom"/>
</dbReference>
<feature type="domain" description="Protein kinase" evidence="15">
    <location>
        <begin position="65"/>
        <end position="316"/>
    </location>
</feature>
<keyword evidence="6 13" id="KW-0547">Nucleotide-binding</keyword>
<accession>R0KEX0</accession>
<dbReference type="FunFam" id="1.10.8.10:FF:000069">
    <property type="entry name" value="Non-specific serine/threonine protein kinase"/>
    <property type="match status" value="1"/>
</dbReference>
<name>R0KEX0_EXST2</name>
<dbReference type="GO" id="GO:0005634">
    <property type="term" value="C:nucleus"/>
    <property type="evidence" value="ECO:0007669"/>
    <property type="project" value="UniProtKB-SubCell"/>
</dbReference>
<keyword evidence="7" id="KW-0418">Kinase</keyword>
<comment type="catalytic activity">
    <reaction evidence="12">
        <text>L-seryl-[protein] + ATP = O-phospho-L-seryl-[protein] + ADP + H(+)</text>
        <dbReference type="Rhea" id="RHEA:17989"/>
        <dbReference type="Rhea" id="RHEA-COMP:9863"/>
        <dbReference type="Rhea" id="RHEA-COMP:11604"/>
        <dbReference type="ChEBI" id="CHEBI:15378"/>
        <dbReference type="ChEBI" id="CHEBI:29999"/>
        <dbReference type="ChEBI" id="CHEBI:30616"/>
        <dbReference type="ChEBI" id="CHEBI:83421"/>
        <dbReference type="ChEBI" id="CHEBI:456216"/>
        <dbReference type="EC" id="2.7.11.1"/>
    </reaction>
</comment>
<dbReference type="PROSITE" id="PS00108">
    <property type="entry name" value="PROTEIN_KINASE_ST"/>
    <property type="match status" value="1"/>
</dbReference>
<dbReference type="Pfam" id="PF08587">
    <property type="entry name" value="UBA_2"/>
    <property type="match status" value="1"/>
</dbReference>
<sequence>MSAAIDNEDLEELSISMPAQRRGQGGGPGTPKPQDAAPVPPAALGTAVHETKSKDTKANQRLGQYTIVRTLGEGSFGKVKLATHQVSGQKVALKIINRKRLVTRDMAGRIEREIQYLQLLRHPHIIKLYTVITTPTEIIMVLEYAGGELFDYIVNHGKLQEAQARKFFQQIVCAVEYCHRHKIVHRDLKPENLLLDHESNVKIADFGLSNIMTDGNFLKTSCGSPNYAAPEVISGKLYAGPEVDVWSCGVILYVLLVGRLPFDDEYIPTLFKKIAAGQYSTPSYLSPGATSLIRKMLMVNPVHRITIPELRQDPWFTTDLPAYLEPPAQEFFDSGADPNKAIDPKALAPTADAPRVQALHENVVTKLGKTMGYAKHDVQDALARDEPSAIKDAYLIVRENEMMRENPLLTNHDGVPVWNQQSPPTHESYMDKFRPQSLNAASRPQFIPPAPIEHERARQGSNASSQLASIRSPVSTVAILPSSLTEYHKAYMKGHPRPLNKFQDNDSLPPTPEQTEEQRQISARRLKPNFRTMPEANRQKPEPMTSLPAKKPRATKWQFGIRSRNQPAEAMLAIFKALKAMGADWEVPKIRRAGGGSGSRSRSASQARDNRKSKPRHQSQESISSHSSSEGRDEERDSPHREPLTVRNNGNNEQDSRGRQKKHYNHTNDWGYHVPEDPWVINARFLKEGMFPPGVAHPSSTHSSRVDLANDPSGLRRRSSTNTSTSSVGHGVEGMTSSDRAGSVSEEQVNPDEAVYIYMSIQLYSIDRDFFVVDFKCAGYERLVTNLVREIKASVVPEFRSHHQDGWDDEQGVWRRLDENEPLPKDLVNKLNEGGTEVLRERTELVGAGRQEGEKIVTSPFPFLDVASTLILQLSGE</sequence>
<dbReference type="SMART" id="SM00220">
    <property type="entry name" value="S_TKc"/>
    <property type="match status" value="1"/>
</dbReference>
<comment type="subcellular location">
    <subcellularLocation>
        <location evidence="1">Nucleus</location>
    </subcellularLocation>
</comment>
<feature type="compositionally biased region" description="Polar residues" evidence="14">
    <location>
        <begin position="735"/>
        <end position="747"/>
    </location>
</feature>
<dbReference type="GO" id="GO:0106310">
    <property type="term" value="F:protein serine kinase activity"/>
    <property type="evidence" value="ECO:0007669"/>
    <property type="project" value="RHEA"/>
</dbReference>
<dbReference type="RefSeq" id="XP_008024405.1">
    <property type="nucleotide sequence ID" value="XM_008026214.1"/>
</dbReference>
<dbReference type="CDD" id="cd14079">
    <property type="entry name" value="STKc_AMPK_alpha"/>
    <property type="match status" value="1"/>
</dbReference>
<reference evidence="16 17" key="2">
    <citation type="journal article" date="2013" name="PLoS Genet.">
        <title>Comparative genome structure, secondary metabolite, and effector coding capacity across Cochliobolus pathogens.</title>
        <authorList>
            <person name="Condon B.J."/>
            <person name="Leng Y."/>
            <person name="Wu D."/>
            <person name="Bushley K.E."/>
            <person name="Ohm R.A."/>
            <person name="Otillar R."/>
            <person name="Martin J."/>
            <person name="Schackwitz W."/>
            <person name="Grimwood J."/>
            <person name="MohdZainudin N."/>
            <person name="Xue C."/>
            <person name="Wang R."/>
            <person name="Manning V.A."/>
            <person name="Dhillon B."/>
            <person name="Tu Z.J."/>
            <person name="Steffenson B.J."/>
            <person name="Salamov A."/>
            <person name="Sun H."/>
            <person name="Lowry S."/>
            <person name="LaButti K."/>
            <person name="Han J."/>
            <person name="Copeland A."/>
            <person name="Lindquist E."/>
            <person name="Barry K."/>
            <person name="Schmutz J."/>
            <person name="Baker S.E."/>
            <person name="Ciuffetti L.M."/>
            <person name="Grigoriev I.V."/>
            <person name="Zhong S."/>
            <person name="Turgeon B.G."/>
        </authorList>
    </citation>
    <scope>NUCLEOTIDE SEQUENCE [LARGE SCALE GENOMIC DNA]</scope>
    <source>
        <strain evidence="17">28A</strain>
    </source>
</reference>
<feature type="compositionally biased region" description="Acidic residues" evidence="14">
    <location>
        <begin position="1"/>
        <end position="12"/>
    </location>
</feature>
<organism evidence="16 17">
    <name type="scientific">Exserohilum turcicum (strain 28A)</name>
    <name type="common">Northern leaf blight fungus</name>
    <name type="synonym">Setosphaeria turcica</name>
    <dbReference type="NCBI Taxonomy" id="671987"/>
    <lineage>
        <taxon>Eukaryota</taxon>
        <taxon>Fungi</taxon>
        <taxon>Dikarya</taxon>
        <taxon>Ascomycota</taxon>
        <taxon>Pezizomycotina</taxon>
        <taxon>Dothideomycetes</taxon>
        <taxon>Pleosporomycetidae</taxon>
        <taxon>Pleosporales</taxon>
        <taxon>Pleosporineae</taxon>
        <taxon>Pleosporaceae</taxon>
        <taxon>Exserohilum</taxon>
    </lineage>
</organism>
<dbReference type="Proteomes" id="UP000016935">
    <property type="component" value="Unassembled WGS sequence"/>
</dbReference>
<evidence type="ECO:0000256" key="10">
    <source>
        <dbReference type="ARBA" id="ARBA00023277"/>
    </source>
</evidence>
<comment type="catalytic activity">
    <reaction evidence="11">
        <text>L-threonyl-[protein] + ATP = O-phospho-L-threonyl-[protein] + ADP + H(+)</text>
        <dbReference type="Rhea" id="RHEA:46608"/>
        <dbReference type="Rhea" id="RHEA-COMP:11060"/>
        <dbReference type="Rhea" id="RHEA-COMP:11605"/>
        <dbReference type="ChEBI" id="CHEBI:15378"/>
        <dbReference type="ChEBI" id="CHEBI:30013"/>
        <dbReference type="ChEBI" id="CHEBI:30616"/>
        <dbReference type="ChEBI" id="CHEBI:61977"/>
        <dbReference type="ChEBI" id="CHEBI:456216"/>
        <dbReference type="EC" id="2.7.11.1"/>
    </reaction>
</comment>
<dbReference type="InterPro" id="IPR028375">
    <property type="entry name" value="KA1/Ssp2_C"/>
</dbReference>
<feature type="region of interest" description="Disordered" evidence="14">
    <location>
        <begin position="696"/>
        <end position="747"/>
    </location>
</feature>
<dbReference type="PANTHER" id="PTHR24346">
    <property type="entry name" value="MAP/MICROTUBULE AFFINITY-REGULATING KINASE"/>
    <property type="match status" value="1"/>
</dbReference>
<dbReference type="FunFam" id="1.10.510.10:FF:000544">
    <property type="entry name" value="Non-specific serine/threonine protein kinase"/>
    <property type="match status" value="1"/>
</dbReference>
<dbReference type="EMBL" id="KB908559">
    <property type="protein sequence ID" value="EOA87869.1"/>
    <property type="molecule type" value="Genomic_DNA"/>
</dbReference>
<dbReference type="Gene3D" id="3.30.310.80">
    <property type="entry name" value="Kinase associated domain 1, KA1"/>
    <property type="match status" value="2"/>
</dbReference>
<evidence type="ECO:0000256" key="9">
    <source>
        <dbReference type="ARBA" id="ARBA00023242"/>
    </source>
</evidence>
<dbReference type="Gene3D" id="1.10.510.10">
    <property type="entry name" value="Transferase(Phosphotransferase) domain 1"/>
    <property type="match status" value="1"/>
</dbReference>
<feature type="region of interest" description="Disordered" evidence="14">
    <location>
        <begin position="1"/>
        <end position="41"/>
    </location>
</feature>
<keyword evidence="5" id="KW-0808">Transferase</keyword>
<dbReference type="GO" id="GO:0035556">
    <property type="term" value="P:intracellular signal transduction"/>
    <property type="evidence" value="ECO:0007669"/>
    <property type="project" value="TreeGrafter"/>
</dbReference>
<evidence type="ECO:0000256" key="2">
    <source>
        <dbReference type="ARBA" id="ARBA00006234"/>
    </source>
</evidence>
<dbReference type="InterPro" id="IPR013896">
    <property type="entry name" value="SNF1_UBA"/>
</dbReference>
<dbReference type="InterPro" id="IPR017441">
    <property type="entry name" value="Protein_kinase_ATP_BS"/>
</dbReference>
<dbReference type="HOGENOM" id="CLU_000288_59_3_1"/>
<dbReference type="InterPro" id="IPR008271">
    <property type="entry name" value="Ser/Thr_kinase_AS"/>
</dbReference>
<dbReference type="GO" id="GO:0005737">
    <property type="term" value="C:cytoplasm"/>
    <property type="evidence" value="ECO:0007669"/>
    <property type="project" value="TreeGrafter"/>
</dbReference>
<dbReference type="AlphaFoldDB" id="R0KEX0"/>
<dbReference type="FunFam" id="3.30.200.20:FF:000236">
    <property type="entry name" value="Non-specific serine/threonine protein kinase"/>
    <property type="match status" value="1"/>
</dbReference>
<comment type="similarity">
    <text evidence="2">Belongs to the protein kinase superfamily. CAMK Ser/Thr protein kinase family. SNF1 subfamily.</text>
</comment>
<dbReference type="OrthoDB" id="193931at2759"/>
<evidence type="ECO:0000313" key="17">
    <source>
        <dbReference type="Proteomes" id="UP000016935"/>
    </source>
</evidence>
<reference evidence="16 17" key="1">
    <citation type="journal article" date="2012" name="PLoS Pathog.">
        <title>Diverse lifestyles and strategies of plant pathogenesis encoded in the genomes of eighteen Dothideomycetes fungi.</title>
        <authorList>
            <person name="Ohm R.A."/>
            <person name="Feau N."/>
            <person name="Henrissat B."/>
            <person name="Schoch C.L."/>
            <person name="Horwitz B.A."/>
            <person name="Barry K.W."/>
            <person name="Condon B.J."/>
            <person name="Copeland A.C."/>
            <person name="Dhillon B."/>
            <person name="Glaser F."/>
            <person name="Hesse C.N."/>
            <person name="Kosti I."/>
            <person name="LaButti K."/>
            <person name="Lindquist E.A."/>
            <person name="Lucas S."/>
            <person name="Salamov A.A."/>
            <person name="Bradshaw R.E."/>
            <person name="Ciuffetti L."/>
            <person name="Hamelin R.C."/>
            <person name="Kema G.H.J."/>
            <person name="Lawrence C."/>
            <person name="Scott J.A."/>
            <person name="Spatafora J.W."/>
            <person name="Turgeon B.G."/>
            <person name="de Wit P.J.G.M."/>
            <person name="Zhong S."/>
            <person name="Goodwin S.B."/>
            <person name="Grigoriev I.V."/>
        </authorList>
    </citation>
    <scope>NUCLEOTIDE SEQUENCE [LARGE SCALE GENOMIC DNA]</scope>
    <source>
        <strain evidence="17">28A</strain>
    </source>
</reference>
<evidence type="ECO:0000256" key="11">
    <source>
        <dbReference type="ARBA" id="ARBA00047899"/>
    </source>
</evidence>
<dbReference type="InterPro" id="IPR032270">
    <property type="entry name" value="AMPK_C"/>
</dbReference>
<evidence type="ECO:0000256" key="4">
    <source>
        <dbReference type="ARBA" id="ARBA00022527"/>
    </source>
</evidence>
<keyword evidence="10" id="KW-0119">Carbohydrate metabolism</keyword>
<evidence type="ECO:0000259" key="15">
    <source>
        <dbReference type="PROSITE" id="PS50011"/>
    </source>
</evidence>
<evidence type="ECO:0000256" key="3">
    <source>
        <dbReference type="ARBA" id="ARBA00012513"/>
    </source>
</evidence>
<feature type="compositionally biased region" description="Basic and acidic residues" evidence="14">
    <location>
        <begin position="629"/>
        <end position="644"/>
    </location>
</feature>
<dbReference type="GO" id="GO:0005524">
    <property type="term" value="F:ATP binding"/>
    <property type="evidence" value="ECO:0007669"/>
    <property type="project" value="UniProtKB-UniRule"/>
</dbReference>
<evidence type="ECO:0000256" key="12">
    <source>
        <dbReference type="ARBA" id="ARBA00048679"/>
    </source>
</evidence>
<keyword evidence="4" id="KW-0723">Serine/threonine-protein kinase</keyword>
<dbReference type="eggNOG" id="KOG0583">
    <property type="taxonomic scope" value="Eukaryota"/>
</dbReference>
<feature type="region of interest" description="Disordered" evidence="14">
    <location>
        <begin position="589"/>
        <end position="673"/>
    </location>
</feature>
<dbReference type="EC" id="2.7.11.1" evidence="3"/>
<dbReference type="SMR" id="R0KEX0"/>
<dbReference type="PROSITE" id="PS50011">
    <property type="entry name" value="PROTEIN_KINASE_DOM"/>
    <property type="match status" value="1"/>
</dbReference>
<evidence type="ECO:0000256" key="14">
    <source>
        <dbReference type="SAM" id="MobiDB-lite"/>
    </source>
</evidence>
<evidence type="ECO:0000256" key="13">
    <source>
        <dbReference type="PROSITE-ProRule" id="PRU10141"/>
    </source>
</evidence>
<keyword evidence="8 13" id="KW-0067">ATP-binding</keyword>
<evidence type="ECO:0000256" key="5">
    <source>
        <dbReference type="ARBA" id="ARBA00022679"/>
    </source>
</evidence>
<evidence type="ECO:0000256" key="1">
    <source>
        <dbReference type="ARBA" id="ARBA00004123"/>
    </source>
</evidence>
<dbReference type="Gene3D" id="3.30.200.20">
    <property type="entry name" value="Phosphorylase Kinase, domain 1"/>
    <property type="match status" value="1"/>
</dbReference>
<evidence type="ECO:0000256" key="7">
    <source>
        <dbReference type="ARBA" id="ARBA00022777"/>
    </source>
</evidence>
<keyword evidence="17" id="KW-1185">Reference proteome</keyword>
<gene>
    <name evidence="16" type="ORF">SETTUDRAFT_168693</name>
</gene>
<dbReference type="Pfam" id="PF16579">
    <property type="entry name" value="AdenylateSensor"/>
    <property type="match status" value="1"/>
</dbReference>
<evidence type="ECO:0000313" key="16">
    <source>
        <dbReference type="EMBL" id="EOA87869.1"/>
    </source>
</evidence>
<dbReference type="GO" id="GO:0004674">
    <property type="term" value="F:protein serine/threonine kinase activity"/>
    <property type="evidence" value="ECO:0007669"/>
    <property type="project" value="UniProtKB-KW"/>
</dbReference>
<evidence type="ECO:0000256" key="8">
    <source>
        <dbReference type="ARBA" id="ARBA00022840"/>
    </source>
</evidence>
<proteinExistence type="inferred from homology"/>
<dbReference type="Pfam" id="PF00069">
    <property type="entry name" value="Pkinase"/>
    <property type="match status" value="1"/>
</dbReference>
<protein>
    <recommendedName>
        <fullName evidence="3">non-specific serine/threonine protein kinase</fullName>
        <ecNumber evidence="3">2.7.11.1</ecNumber>
    </recommendedName>
</protein>
<keyword evidence="9" id="KW-0539">Nucleus</keyword>
<dbReference type="SUPFAM" id="SSF103243">
    <property type="entry name" value="KA1-like"/>
    <property type="match status" value="1"/>
</dbReference>
<evidence type="ECO:0000256" key="6">
    <source>
        <dbReference type="ARBA" id="ARBA00022741"/>
    </source>
</evidence>
<dbReference type="SUPFAM" id="SSF56112">
    <property type="entry name" value="Protein kinase-like (PK-like)"/>
    <property type="match status" value="1"/>
</dbReference>
<dbReference type="Gene3D" id="1.10.8.10">
    <property type="entry name" value="DNA helicase RuvA subunit, C-terminal domain"/>
    <property type="match status" value="1"/>
</dbReference>
<dbReference type="GeneID" id="19400634"/>
<dbReference type="InterPro" id="IPR011009">
    <property type="entry name" value="Kinase-like_dom_sf"/>
</dbReference>
<dbReference type="PROSITE" id="PS00107">
    <property type="entry name" value="PROTEIN_KINASE_ATP"/>
    <property type="match status" value="1"/>
</dbReference>
<feature type="region of interest" description="Disordered" evidence="14">
    <location>
        <begin position="495"/>
        <end position="555"/>
    </location>
</feature>